<feature type="transmembrane region" description="Helical" evidence="2">
    <location>
        <begin position="20"/>
        <end position="44"/>
    </location>
</feature>
<dbReference type="EMBL" id="GFAA01003845">
    <property type="protein sequence ID" value="JAT99589.1"/>
    <property type="molecule type" value="mRNA"/>
</dbReference>
<dbReference type="PANTHER" id="PTHR36694:SF11">
    <property type="entry name" value="LP21121P-RELATED"/>
    <property type="match status" value="1"/>
</dbReference>
<keyword evidence="2" id="KW-1133">Transmembrane helix</keyword>
<sequence>MAYLTHCCCGCMTVRTGTKVLAILSVIGFSIGLIAYSAVCANFNKVLQVYEQYPEVYDTVKSSYGLFVAYAVICAVGLLVGALCIRGAYTDQRHLLLPYLVFEALLLLIQGVTIIIVVVAIVASGVTQLLVFLCSLILSLALQIYFFIVVLSFYKQLAFLSQNPGHVGMGSSGGAVLAPAPYGAHPGPYSDAPPQYQPSGPDSKMGMV</sequence>
<reference evidence="3" key="2">
    <citation type="journal article" date="2017" name="Front. Cell. Infect. Microbiol.">
        <title>Analysis of the Salivary Gland Transcriptome of Unfed and Partially Fed Amblyomma sculptum Ticks and Descriptive Proteome of the Saliva.</title>
        <authorList>
            <person name="Esteves E."/>
            <person name="Maruyama S.R."/>
            <person name="Kawahara R."/>
            <person name="Fujita A."/>
            <person name="Martins L.A."/>
            <person name="Righi A.A."/>
            <person name="Costa F.B."/>
            <person name="Palmisano G."/>
            <person name="Labruna M.B."/>
            <person name="Sa-Nunes A."/>
            <person name="Ribeiro J.M.C."/>
            <person name="Fogaca A.C."/>
        </authorList>
    </citation>
    <scope>NUCLEOTIDE SEQUENCE</scope>
</reference>
<evidence type="ECO:0000256" key="1">
    <source>
        <dbReference type="SAM" id="MobiDB-lite"/>
    </source>
</evidence>
<evidence type="ECO:0000313" key="3">
    <source>
        <dbReference type="EMBL" id="JAT99589.1"/>
    </source>
</evidence>
<accession>A0A1E1XKF5</accession>
<protein>
    <submittedName>
        <fullName evidence="3">Putative conserved plasma membrane protein</fullName>
    </submittedName>
</protein>
<evidence type="ECO:0000256" key="2">
    <source>
        <dbReference type="SAM" id="Phobius"/>
    </source>
</evidence>
<feature type="region of interest" description="Disordered" evidence="1">
    <location>
        <begin position="188"/>
        <end position="208"/>
    </location>
</feature>
<reference evidence="3" key="1">
    <citation type="submission" date="2016-09" db="EMBL/GenBank/DDBJ databases">
        <authorList>
            <person name="Capua I."/>
            <person name="De Benedictis P."/>
            <person name="Joannis T."/>
            <person name="Lombin L.H."/>
            <person name="Cattoli G."/>
        </authorList>
    </citation>
    <scope>NUCLEOTIDE SEQUENCE</scope>
</reference>
<keyword evidence="2" id="KW-0812">Transmembrane</keyword>
<feature type="transmembrane region" description="Helical" evidence="2">
    <location>
        <begin position="97"/>
        <end position="123"/>
    </location>
</feature>
<name>A0A1E1XKF5_AMBSC</name>
<dbReference type="Pfam" id="PF15860">
    <property type="entry name" value="DUF4728"/>
    <property type="match status" value="1"/>
</dbReference>
<feature type="transmembrane region" description="Helical" evidence="2">
    <location>
        <begin position="129"/>
        <end position="154"/>
    </location>
</feature>
<dbReference type="AlphaFoldDB" id="A0A1E1XKF5"/>
<proteinExistence type="evidence at transcript level"/>
<dbReference type="InterPro" id="IPR031720">
    <property type="entry name" value="DUF4728"/>
</dbReference>
<organism evidence="3">
    <name type="scientific">Amblyomma sculptum</name>
    <name type="common">Tick</name>
    <dbReference type="NCBI Taxonomy" id="1581419"/>
    <lineage>
        <taxon>Eukaryota</taxon>
        <taxon>Metazoa</taxon>
        <taxon>Ecdysozoa</taxon>
        <taxon>Arthropoda</taxon>
        <taxon>Chelicerata</taxon>
        <taxon>Arachnida</taxon>
        <taxon>Acari</taxon>
        <taxon>Parasitiformes</taxon>
        <taxon>Ixodida</taxon>
        <taxon>Ixodoidea</taxon>
        <taxon>Ixodidae</taxon>
        <taxon>Amblyomminae</taxon>
        <taxon>Amblyomma</taxon>
    </lineage>
</organism>
<feature type="transmembrane region" description="Helical" evidence="2">
    <location>
        <begin position="64"/>
        <end position="85"/>
    </location>
</feature>
<keyword evidence="2" id="KW-0472">Membrane</keyword>
<dbReference type="PANTHER" id="PTHR36694">
    <property type="entry name" value="PASIFLORA 1, ISOFORM A-RELATED"/>
    <property type="match status" value="1"/>
</dbReference>